<gene>
    <name evidence="1" type="ORF">EIP91_009991</name>
</gene>
<sequence length="554" mass="62045">MDVSSTDDAVLFAPFAAFPSDLLPEVWLFALGQSCRALPKHSLYWRHWHELRNFMMVCKQWYEVAVVTPALWRIVQFDGRVARRMTKLMLQRSGQMSLNLQVCYDDKHSFASRYQGAQESLEDGAHAKHVKIVYDTSLVEPVIRRVSSLVITVGSRLGSNEMISKGTYDAALLETLDVEYHPTVFPFDHPVPLVSPVFPLPRLRHIAVLNVAFRTFSPFFRPTITSLNIGLPPYSYGPSLFTFLHALSGMPLLVYLRTSYIFSDDAHRNPDDVLVDVKLDNLRRLILADGQVTCAEFLEHLTFQSSLLYSGNFFRPMNTGRSMYDDGDEGLDIHTRLLLVLLAKLDGQGVVGIARTPTSFGLHMHTSCFSFDVGDAPDASKPFFEHMLAVADEMDIGMKDVLHVICSTGPRSLLSGIRTLRLQRSERESESLPPSETPTFIHDMQTAFCNLETLHLDDADAIWIDVAEAHLAASSPLPFPMLKNLILKEKDLPQNILLLRDMVRIRAEAGSPLSRLELIFESEEVSSGALGSVQDDLETLRGLVEVLEIGGSQV</sequence>
<proteinExistence type="predicted"/>
<organism evidence="1 2">
    <name type="scientific">Steccherinum ochraceum</name>
    <dbReference type="NCBI Taxonomy" id="92696"/>
    <lineage>
        <taxon>Eukaryota</taxon>
        <taxon>Fungi</taxon>
        <taxon>Dikarya</taxon>
        <taxon>Basidiomycota</taxon>
        <taxon>Agaricomycotina</taxon>
        <taxon>Agaricomycetes</taxon>
        <taxon>Polyporales</taxon>
        <taxon>Steccherinaceae</taxon>
        <taxon>Steccherinum</taxon>
    </lineage>
</organism>
<accession>A0A4V2MX44</accession>
<protein>
    <recommendedName>
        <fullName evidence="3">F-box domain-containing protein</fullName>
    </recommendedName>
</protein>
<name>A0A4V2MX44_9APHY</name>
<comment type="caution">
    <text evidence="1">The sequence shown here is derived from an EMBL/GenBank/DDBJ whole genome shotgun (WGS) entry which is preliminary data.</text>
</comment>
<evidence type="ECO:0000313" key="2">
    <source>
        <dbReference type="Proteomes" id="UP000292702"/>
    </source>
</evidence>
<keyword evidence="2" id="KW-1185">Reference proteome</keyword>
<evidence type="ECO:0008006" key="3">
    <source>
        <dbReference type="Google" id="ProtNLM"/>
    </source>
</evidence>
<reference evidence="1 2" key="1">
    <citation type="submission" date="2018-11" db="EMBL/GenBank/DDBJ databases">
        <title>Genome assembly of Steccherinum ochraceum LE-BIN_3174, the white-rot fungus of the Steccherinaceae family (The Residual Polyporoid clade, Polyporales, Basidiomycota).</title>
        <authorList>
            <person name="Fedorova T.V."/>
            <person name="Glazunova O.A."/>
            <person name="Landesman E.O."/>
            <person name="Moiseenko K.V."/>
            <person name="Psurtseva N.V."/>
            <person name="Savinova O.S."/>
            <person name="Shakhova N.V."/>
            <person name="Tyazhelova T.V."/>
            <person name="Vasina D.V."/>
        </authorList>
    </citation>
    <scope>NUCLEOTIDE SEQUENCE [LARGE SCALE GENOMIC DNA]</scope>
    <source>
        <strain evidence="1 2">LE-BIN_3174</strain>
    </source>
</reference>
<dbReference type="Proteomes" id="UP000292702">
    <property type="component" value="Unassembled WGS sequence"/>
</dbReference>
<dbReference type="EMBL" id="RWJN01000059">
    <property type="protein sequence ID" value="TCD68707.1"/>
    <property type="molecule type" value="Genomic_DNA"/>
</dbReference>
<evidence type="ECO:0000313" key="1">
    <source>
        <dbReference type="EMBL" id="TCD68707.1"/>
    </source>
</evidence>
<dbReference type="AlphaFoldDB" id="A0A4V2MX44"/>